<dbReference type="EMBL" id="BAAAQN010000054">
    <property type="protein sequence ID" value="GAA2052657.1"/>
    <property type="molecule type" value="Genomic_DNA"/>
</dbReference>
<gene>
    <name evidence="2" type="ORF">GCM10009839_70230</name>
</gene>
<proteinExistence type="predicted"/>
<dbReference type="Proteomes" id="UP001500751">
    <property type="component" value="Unassembled WGS sequence"/>
</dbReference>
<organism evidence="2 3">
    <name type="scientific">Catenulispora yoronensis</name>
    <dbReference type="NCBI Taxonomy" id="450799"/>
    <lineage>
        <taxon>Bacteria</taxon>
        <taxon>Bacillati</taxon>
        <taxon>Actinomycetota</taxon>
        <taxon>Actinomycetes</taxon>
        <taxon>Catenulisporales</taxon>
        <taxon>Catenulisporaceae</taxon>
        <taxon>Catenulispora</taxon>
    </lineage>
</organism>
<keyword evidence="3" id="KW-1185">Reference proteome</keyword>
<comment type="caution">
    <text evidence="2">The sequence shown here is derived from an EMBL/GenBank/DDBJ whole genome shotgun (WGS) entry which is preliminary data.</text>
</comment>
<dbReference type="InterPro" id="IPR001387">
    <property type="entry name" value="Cro/C1-type_HTH"/>
</dbReference>
<sequence>MEDAGISAREAARRCDWHESKSSRLLSGTTPPSESDIRLWCAACGADSQTADLIAASKAAESSYASWSRIQREGLRQSQRQYIPLYERTKVIRVYTSTVIPGLLQTPDYAAALMSAIVDYRGIVNDVDAAVAARVERSKVVNDGRHRCVFLIEESVLRNRFGDVGTMTAQLGSLLTILGKPNVVLGIIPSGSQRDQGMWTVETFMIFDEAEVQVELLAAFVTVTVPSEIRSYESAFSRFGSMAVYGRDATKLITAAIEALG</sequence>
<feature type="domain" description="DUF5753" evidence="1">
    <location>
        <begin position="83"/>
        <end position="254"/>
    </location>
</feature>
<evidence type="ECO:0000313" key="3">
    <source>
        <dbReference type="Proteomes" id="UP001500751"/>
    </source>
</evidence>
<reference evidence="3" key="1">
    <citation type="journal article" date="2019" name="Int. J. Syst. Evol. Microbiol.">
        <title>The Global Catalogue of Microorganisms (GCM) 10K type strain sequencing project: providing services to taxonomists for standard genome sequencing and annotation.</title>
        <authorList>
            <consortium name="The Broad Institute Genomics Platform"/>
            <consortium name="The Broad Institute Genome Sequencing Center for Infectious Disease"/>
            <person name="Wu L."/>
            <person name="Ma J."/>
        </authorList>
    </citation>
    <scope>NUCLEOTIDE SEQUENCE [LARGE SCALE GENOMIC DNA]</scope>
    <source>
        <strain evidence="3">JCM 16014</strain>
    </source>
</reference>
<dbReference type="Pfam" id="PF13560">
    <property type="entry name" value="HTH_31"/>
    <property type="match status" value="1"/>
</dbReference>
<evidence type="ECO:0000259" key="1">
    <source>
        <dbReference type="Pfam" id="PF19054"/>
    </source>
</evidence>
<dbReference type="InterPro" id="IPR043917">
    <property type="entry name" value="DUF5753"/>
</dbReference>
<dbReference type="Pfam" id="PF19054">
    <property type="entry name" value="DUF5753"/>
    <property type="match status" value="1"/>
</dbReference>
<protein>
    <submittedName>
        <fullName evidence="2">Helix-turn-helix transcriptional regulator</fullName>
    </submittedName>
</protein>
<accession>A0ABP5GSW2</accession>
<evidence type="ECO:0000313" key="2">
    <source>
        <dbReference type="EMBL" id="GAA2052657.1"/>
    </source>
</evidence>
<dbReference type="CDD" id="cd00093">
    <property type="entry name" value="HTH_XRE"/>
    <property type="match status" value="1"/>
</dbReference>
<name>A0ABP5GSW2_9ACTN</name>